<keyword evidence="3" id="KW-1185">Reference proteome</keyword>
<dbReference type="STRING" id="441112.SAMN04488094_102395"/>
<sequence>MAVYEYKVVPAPSKGQKGKGAKGAPERFALALETLMNDLAVDGWEYFRADTLPCEERSGLTGSTTVFQNMLVFRRASAVTESLSFPRANLPEPPAARQAAVAPQPPTQDAEEGATPALDAPSAETPREEATAAAAAAAAALSAYRGASPPAKGRPLGPARRHEDDDNTRNED</sequence>
<evidence type="ECO:0000313" key="2">
    <source>
        <dbReference type="EMBL" id="SFC05907.1"/>
    </source>
</evidence>
<feature type="region of interest" description="Disordered" evidence="1">
    <location>
        <begin position="85"/>
        <end position="172"/>
    </location>
</feature>
<feature type="compositionally biased region" description="Low complexity" evidence="1">
    <location>
        <begin position="131"/>
        <end position="149"/>
    </location>
</feature>
<name>A0A1I1G2C8_9RHOB</name>
<dbReference type="RefSeq" id="WP_245758753.1">
    <property type="nucleotide sequence ID" value="NZ_FOLG01000002.1"/>
</dbReference>
<evidence type="ECO:0000256" key="1">
    <source>
        <dbReference type="SAM" id="MobiDB-lite"/>
    </source>
</evidence>
<reference evidence="2 3" key="1">
    <citation type="submission" date="2016-10" db="EMBL/GenBank/DDBJ databases">
        <authorList>
            <person name="de Groot N.N."/>
        </authorList>
    </citation>
    <scope>NUCLEOTIDE SEQUENCE [LARGE SCALE GENOMIC DNA]</scope>
    <source>
        <strain evidence="2 3">DSM 19548</strain>
    </source>
</reference>
<feature type="compositionally biased region" description="Basic and acidic residues" evidence="1">
    <location>
        <begin position="160"/>
        <end position="172"/>
    </location>
</feature>
<dbReference type="AlphaFoldDB" id="A0A1I1G2C8"/>
<evidence type="ECO:0000313" key="3">
    <source>
        <dbReference type="Proteomes" id="UP000198728"/>
    </source>
</evidence>
<organism evidence="2 3">
    <name type="scientific">Tropicimonas isoalkanivorans</name>
    <dbReference type="NCBI Taxonomy" id="441112"/>
    <lineage>
        <taxon>Bacteria</taxon>
        <taxon>Pseudomonadati</taxon>
        <taxon>Pseudomonadota</taxon>
        <taxon>Alphaproteobacteria</taxon>
        <taxon>Rhodobacterales</taxon>
        <taxon>Roseobacteraceae</taxon>
        <taxon>Tropicimonas</taxon>
    </lineage>
</organism>
<gene>
    <name evidence="2" type="ORF">SAMN04488094_102395</name>
</gene>
<dbReference type="EMBL" id="FOLG01000002">
    <property type="protein sequence ID" value="SFC05907.1"/>
    <property type="molecule type" value="Genomic_DNA"/>
</dbReference>
<proteinExistence type="predicted"/>
<accession>A0A1I1G2C8</accession>
<evidence type="ECO:0008006" key="4">
    <source>
        <dbReference type="Google" id="ProtNLM"/>
    </source>
</evidence>
<dbReference type="Proteomes" id="UP000198728">
    <property type="component" value="Unassembled WGS sequence"/>
</dbReference>
<protein>
    <recommendedName>
        <fullName evidence="4">DUF4177 domain-containing protein</fullName>
    </recommendedName>
</protein>